<dbReference type="EC" id="4.2.3.-" evidence="6"/>
<dbReference type="eggNOG" id="ENOG502SN2Z">
    <property type="taxonomic scope" value="Eukaryota"/>
</dbReference>
<proteinExistence type="inferred from homology"/>
<dbReference type="EMBL" id="KE504208">
    <property type="protein sequence ID" value="EPS95413.1"/>
    <property type="molecule type" value="Genomic_DNA"/>
</dbReference>
<evidence type="ECO:0000256" key="3">
    <source>
        <dbReference type="ARBA" id="ARBA00022723"/>
    </source>
</evidence>
<evidence type="ECO:0000256" key="1">
    <source>
        <dbReference type="ARBA" id="ARBA00001946"/>
    </source>
</evidence>
<dbReference type="Pfam" id="PF19086">
    <property type="entry name" value="Terpene_syn_C_2"/>
    <property type="match status" value="1"/>
</dbReference>
<gene>
    <name evidence="7" type="ORF">FOMPIDRAFT_1025821</name>
</gene>
<dbReference type="PANTHER" id="PTHR35201">
    <property type="entry name" value="TERPENE SYNTHASE"/>
    <property type="match status" value="1"/>
</dbReference>
<accession>S8DW54</accession>
<keyword evidence="3 6" id="KW-0479">Metal-binding</keyword>
<organism evidence="7 8">
    <name type="scientific">Fomitopsis schrenkii</name>
    <name type="common">Brown rot fungus</name>
    <dbReference type="NCBI Taxonomy" id="2126942"/>
    <lineage>
        <taxon>Eukaryota</taxon>
        <taxon>Fungi</taxon>
        <taxon>Dikarya</taxon>
        <taxon>Basidiomycota</taxon>
        <taxon>Agaricomycotina</taxon>
        <taxon>Agaricomycetes</taxon>
        <taxon>Polyporales</taxon>
        <taxon>Fomitopsis</taxon>
    </lineage>
</organism>
<reference evidence="7 8" key="1">
    <citation type="journal article" date="2012" name="Science">
        <title>The Paleozoic origin of enzymatic lignin decomposition reconstructed from 31 fungal genomes.</title>
        <authorList>
            <person name="Floudas D."/>
            <person name="Binder M."/>
            <person name="Riley R."/>
            <person name="Barry K."/>
            <person name="Blanchette R.A."/>
            <person name="Henrissat B."/>
            <person name="Martinez A.T."/>
            <person name="Otillar R."/>
            <person name="Spatafora J.W."/>
            <person name="Yadav J.S."/>
            <person name="Aerts A."/>
            <person name="Benoit I."/>
            <person name="Boyd A."/>
            <person name="Carlson A."/>
            <person name="Copeland A."/>
            <person name="Coutinho P.M."/>
            <person name="de Vries R.P."/>
            <person name="Ferreira P."/>
            <person name="Findley K."/>
            <person name="Foster B."/>
            <person name="Gaskell J."/>
            <person name="Glotzer D."/>
            <person name="Gorecki P."/>
            <person name="Heitman J."/>
            <person name="Hesse C."/>
            <person name="Hori C."/>
            <person name="Igarashi K."/>
            <person name="Jurgens J.A."/>
            <person name="Kallen N."/>
            <person name="Kersten P."/>
            <person name="Kohler A."/>
            <person name="Kuees U."/>
            <person name="Kumar T.K.A."/>
            <person name="Kuo A."/>
            <person name="LaButti K."/>
            <person name="Larrondo L.F."/>
            <person name="Lindquist E."/>
            <person name="Ling A."/>
            <person name="Lombard V."/>
            <person name="Lucas S."/>
            <person name="Lundell T."/>
            <person name="Martin R."/>
            <person name="McLaughlin D.J."/>
            <person name="Morgenstern I."/>
            <person name="Morin E."/>
            <person name="Murat C."/>
            <person name="Nagy L.G."/>
            <person name="Nolan M."/>
            <person name="Ohm R.A."/>
            <person name="Patyshakuliyeva A."/>
            <person name="Rokas A."/>
            <person name="Ruiz-Duenas F.J."/>
            <person name="Sabat G."/>
            <person name="Salamov A."/>
            <person name="Samejima M."/>
            <person name="Schmutz J."/>
            <person name="Slot J.C."/>
            <person name="St John F."/>
            <person name="Stenlid J."/>
            <person name="Sun H."/>
            <person name="Sun S."/>
            <person name="Syed K."/>
            <person name="Tsang A."/>
            <person name="Wiebenga A."/>
            <person name="Young D."/>
            <person name="Pisabarro A."/>
            <person name="Eastwood D.C."/>
            <person name="Martin F."/>
            <person name="Cullen D."/>
            <person name="Grigoriev I.V."/>
            <person name="Hibbett D.S."/>
        </authorList>
    </citation>
    <scope>NUCLEOTIDE SEQUENCE</scope>
    <source>
        <strain evidence="8">FP-58527</strain>
    </source>
</reference>
<evidence type="ECO:0000313" key="8">
    <source>
        <dbReference type="Proteomes" id="UP000015241"/>
    </source>
</evidence>
<dbReference type="InterPro" id="IPR008949">
    <property type="entry name" value="Isoprenoid_synthase_dom_sf"/>
</dbReference>
<dbReference type="Proteomes" id="UP000015241">
    <property type="component" value="Unassembled WGS sequence"/>
</dbReference>
<evidence type="ECO:0000256" key="4">
    <source>
        <dbReference type="ARBA" id="ARBA00022842"/>
    </source>
</evidence>
<keyword evidence="5 6" id="KW-0456">Lyase</keyword>
<keyword evidence="4 6" id="KW-0460">Magnesium</keyword>
<protein>
    <recommendedName>
        <fullName evidence="6">Terpene synthase</fullName>
        <ecNumber evidence="6">4.2.3.-</ecNumber>
    </recommendedName>
</protein>
<dbReference type="GO" id="GO:0008299">
    <property type="term" value="P:isoprenoid biosynthetic process"/>
    <property type="evidence" value="ECO:0007669"/>
    <property type="project" value="UniProtKB-ARBA"/>
</dbReference>
<dbReference type="OrthoDB" id="2861623at2759"/>
<comment type="similarity">
    <text evidence="2 6">Belongs to the terpene synthase family.</text>
</comment>
<sequence>MADNERAVVPDLESYIPLRQESSCAKILLDMIEYAVGLHIPEDVYAHPVLRQLRKNACDIMAWSLDIAGIARQQATSDRHNLVLVLMAERRLTLQSAVTAAGALVKKTVGVFLENERLLSDSAQLRAFGPCVDADVRRYVRGMRDCIVGLTYWLYETDRFFGDAGDEVRDLGWVFLPPRSGA</sequence>
<dbReference type="Gene3D" id="1.10.600.10">
    <property type="entry name" value="Farnesyl Diphosphate Synthase"/>
    <property type="match status" value="1"/>
</dbReference>
<dbReference type="InterPro" id="IPR034686">
    <property type="entry name" value="Terpene_cyclase-like_2"/>
</dbReference>
<name>S8DW54_FOMSC</name>
<comment type="cofactor">
    <cofactor evidence="1 6">
        <name>Mg(2+)</name>
        <dbReference type="ChEBI" id="CHEBI:18420"/>
    </cofactor>
</comment>
<dbReference type="PANTHER" id="PTHR35201:SF4">
    <property type="entry name" value="BETA-PINACENE SYNTHASE-RELATED"/>
    <property type="match status" value="1"/>
</dbReference>
<dbReference type="GO" id="GO:0010333">
    <property type="term" value="F:terpene synthase activity"/>
    <property type="evidence" value="ECO:0007669"/>
    <property type="project" value="InterPro"/>
</dbReference>
<keyword evidence="8" id="KW-1185">Reference proteome</keyword>
<dbReference type="InParanoid" id="S8DW54"/>
<dbReference type="SUPFAM" id="SSF48576">
    <property type="entry name" value="Terpenoid synthases"/>
    <property type="match status" value="1"/>
</dbReference>
<dbReference type="AlphaFoldDB" id="S8DW54"/>
<evidence type="ECO:0000313" key="7">
    <source>
        <dbReference type="EMBL" id="EPS95413.1"/>
    </source>
</evidence>
<dbReference type="GO" id="GO:0046872">
    <property type="term" value="F:metal ion binding"/>
    <property type="evidence" value="ECO:0007669"/>
    <property type="project" value="UniProtKB-KW"/>
</dbReference>
<evidence type="ECO:0000256" key="2">
    <source>
        <dbReference type="ARBA" id="ARBA00006333"/>
    </source>
</evidence>
<dbReference type="HOGENOM" id="CLU_1482023_0_0_1"/>
<evidence type="ECO:0000256" key="5">
    <source>
        <dbReference type="ARBA" id="ARBA00023239"/>
    </source>
</evidence>
<evidence type="ECO:0000256" key="6">
    <source>
        <dbReference type="RuleBase" id="RU366034"/>
    </source>
</evidence>